<gene>
    <name evidence="2" type="ORF">UFOVP1305_25</name>
    <name evidence="1" type="ORF">UFOVP896_63</name>
</gene>
<protein>
    <submittedName>
        <fullName evidence="2">Uncharacterized protein</fullName>
    </submittedName>
</protein>
<organism evidence="2">
    <name type="scientific">uncultured Caudovirales phage</name>
    <dbReference type="NCBI Taxonomy" id="2100421"/>
    <lineage>
        <taxon>Viruses</taxon>
        <taxon>Duplodnaviria</taxon>
        <taxon>Heunggongvirae</taxon>
        <taxon>Uroviricota</taxon>
        <taxon>Caudoviricetes</taxon>
        <taxon>Peduoviridae</taxon>
        <taxon>Maltschvirus</taxon>
        <taxon>Maltschvirus maltsch</taxon>
    </lineage>
</organism>
<dbReference type="EMBL" id="LR797254">
    <property type="protein sequence ID" value="CAB4197639.1"/>
    <property type="molecule type" value="Genomic_DNA"/>
</dbReference>
<dbReference type="EMBL" id="LR796844">
    <property type="protein sequence ID" value="CAB4169669.1"/>
    <property type="molecule type" value="Genomic_DNA"/>
</dbReference>
<evidence type="ECO:0000313" key="2">
    <source>
        <dbReference type="EMBL" id="CAB4197639.1"/>
    </source>
</evidence>
<proteinExistence type="predicted"/>
<evidence type="ECO:0000313" key="1">
    <source>
        <dbReference type="EMBL" id="CAB4169669.1"/>
    </source>
</evidence>
<reference evidence="2" key="1">
    <citation type="submission" date="2020-05" db="EMBL/GenBank/DDBJ databases">
        <authorList>
            <person name="Chiriac C."/>
            <person name="Salcher M."/>
            <person name="Ghai R."/>
            <person name="Kavagutti S V."/>
        </authorList>
    </citation>
    <scope>NUCLEOTIDE SEQUENCE</scope>
</reference>
<accession>A0A6J5RL22</accession>
<sequence>MRMTAQRANVLKNAARIERADVAELQQREEFLLDPNSIENQEKLARFIASAERAEAKAAAAFDELAKQGI</sequence>
<name>A0A6J5RL22_9CAUD</name>